<protein>
    <submittedName>
        <fullName evidence="1">Uncharacterized protein</fullName>
    </submittedName>
</protein>
<organism evidence="1 2">
    <name type="scientific">Dyadobacter fermentans</name>
    <dbReference type="NCBI Taxonomy" id="94254"/>
    <lineage>
        <taxon>Bacteria</taxon>
        <taxon>Pseudomonadati</taxon>
        <taxon>Bacteroidota</taxon>
        <taxon>Cytophagia</taxon>
        <taxon>Cytophagales</taxon>
        <taxon>Spirosomataceae</taxon>
        <taxon>Dyadobacter</taxon>
    </lineage>
</organism>
<evidence type="ECO:0000313" key="1">
    <source>
        <dbReference type="EMBL" id="MDR6805537.1"/>
    </source>
</evidence>
<dbReference type="EMBL" id="JAVDTI010000002">
    <property type="protein sequence ID" value="MDR6805537.1"/>
    <property type="molecule type" value="Genomic_DNA"/>
</dbReference>
<accession>A0ABU1QWI5</accession>
<dbReference type="RefSeq" id="WP_309983470.1">
    <property type="nucleotide sequence ID" value="NZ_JAVDTI010000002.1"/>
</dbReference>
<sequence>MGIVKNYMILEVGIKDVGLGSTKDLTASPLSEEGNSGRMAIFESEQAANKEVERLLSPYSSGHYIILPVYSNES</sequence>
<comment type="caution">
    <text evidence="1">The sequence shown here is derived from an EMBL/GenBank/DDBJ whole genome shotgun (WGS) entry which is preliminary data.</text>
</comment>
<reference evidence="1 2" key="1">
    <citation type="submission" date="2023-07" db="EMBL/GenBank/DDBJ databases">
        <title>Sorghum-associated microbial communities from plants grown in Nebraska, USA.</title>
        <authorList>
            <person name="Schachtman D."/>
        </authorList>
    </citation>
    <scope>NUCLEOTIDE SEQUENCE [LARGE SCALE GENOMIC DNA]</scope>
    <source>
        <strain evidence="1 2">BE57</strain>
    </source>
</reference>
<proteinExistence type="predicted"/>
<name>A0ABU1QWI5_9BACT</name>
<gene>
    <name evidence="1" type="ORF">J2W84_002583</name>
</gene>
<dbReference type="Proteomes" id="UP001264980">
    <property type="component" value="Unassembled WGS sequence"/>
</dbReference>
<evidence type="ECO:0000313" key="2">
    <source>
        <dbReference type="Proteomes" id="UP001264980"/>
    </source>
</evidence>
<keyword evidence="2" id="KW-1185">Reference proteome</keyword>